<name>A0A834YIT9_TETSI</name>
<evidence type="ECO:0000256" key="1">
    <source>
        <dbReference type="SAM" id="MobiDB-lite"/>
    </source>
</evidence>
<keyword evidence="3" id="KW-1185">Reference proteome</keyword>
<feature type="region of interest" description="Disordered" evidence="1">
    <location>
        <begin position="1"/>
        <end position="96"/>
    </location>
</feature>
<dbReference type="AlphaFoldDB" id="A0A834YIT9"/>
<proteinExistence type="predicted"/>
<dbReference type="EMBL" id="JABCRI010000020">
    <property type="protein sequence ID" value="KAF8387821.1"/>
    <property type="molecule type" value="Genomic_DNA"/>
</dbReference>
<reference evidence="2 3" key="1">
    <citation type="submission" date="2020-04" db="EMBL/GenBank/DDBJ databases">
        <title>Plant Genome Project.</title>
        <authorList>
            <person name="Zhang R.-G."/>
        </authorList>
    </citation>
    <scope>NUCLEOTIDE SEQUENCE [LARGE SCALE GENOMIC DNA]</scope>
    <source>
        <strain evidence="2">YNK0</strain>
        <tissue evidence="2">Leaf</tissue>
    </source>
</reference>
<dbReference type="Proteomes" id="UP000655225">
    <property type="component" value="Unassembled WGS sequence"/>
</dbReference>
<accession>A0A834YIT9</accession>
<gene>
    <name evidence="2" type="ORF">HHK36_026482</name>
</gene>
<feature type="compositionally biased region" description="Basic and acidic residues" evidence="1">
    <location>
        <begin position="9"/>
        <end position="44"/>
    </location>
</feature>
<evidence type="ECO:0000313" key="3">
    <source>
        <dbReference type="Proteomes" id="UP000655225"/>
    </source>
</evidence>
<comment type="caution">
    <text evidence="2">The sequence shown here is derived from an EMBL/GenBank/DDBJ whole genome shotgun (WGS) entry which is preliminary data.</text>
</comment>
<protein>
    <submittedName>
        <fullName evidence="2">Uncharacterized protein</fullName>
    </submittedName>
</protein>
<organism evidence="2 3">
    <name type="scientific">Tetracentron sinense</name>
    <name type="common">Spur-leaf</name>
    <dbReference type="NCBI Taxonomy" id="13715"/>
    <lineage>
        <taxon>Eukaryota</taxon>
        <taxon>Viridiplantae</taxon>
        <taxon>Streptophyta</taxon>
        <taxon>Embryophyta</taxon>
        <taxon>Tracheophyta</taxon>
        <taxon>Spermatophyta</taxon>
        <taxon>Magnoliopsida</taxon>
        <taxon>Trochodendrales</taxon>
        <taxon>Trochodendraceae</taxon>
        <taxon>Tetracentron</taxon>
    </lineage>
</organism>
<evidence type="ECO:0000313" key="2">
    <source>
        <dbReference type="EMBL" id="KAF8387821.1"/>
    </source>
</evidence>
<sequence length="148" mass="16318">MLSCTWLVKGDKREKEQGKAKNNKKQKDPKSNADNQKKAPDNIEVKPTGAPAFKNSSGGQGKKPENTPASFQNQAIDKKGGKIDGPTHPPGPATGLFNLIPPHQQVYSYPPAYRVPVYVLDRVLQSFRAAQEHGEFIRHFRTSEPAIS</sequence>